<proteinExistence type="predicted"/>
<gene>
    <name evidence="1" type="ORF">Terrestrivirus10_34</name>
</gene>
<dbReference type="EMBL" id="MK071988">
    <property type="protein sequence ID" value="AYV76650.1"/>
    <property type="molecule type" value="Genomic_DNA"/>
</dbReference>
<organism evidence="1">
    <name type="scientific">Terrestrivirus sp</name>
    <dbReference type="NCBI Taxonomy" id="2487775"/>
    <lineage>
        <taxon>Viruses</taxon>
        <taxon>Varidnaviria</taxon>
        <taxon>Bamfordvirae</taxon>
        <taxon>Nucleocytoviricota</taxon>
        <taxon>Megaviricetes</taxon>
        <taxon>Imitervirales</taxon>
        <taxon>Mimiviridae</taxon>
        <taxon>Klosneuvirinae</taxon>
    </lineage>
</organism>
<protein>
    <submittedName>
        <fullName evidence="1">Uncharacterized protein</fullName>
    </submittedName>
</protein>
<name>A0A3G4ZP31_9VIRU</name>
<reference evidence="1" key="1">
    <citation type="submission" date="2018-10" db="EMBL/GenBank/DDBJ databases">
        <title>Hidden diversity of soil giant viruses.</title>
        <authorList>
            <person name="Schulz F."/>
            <person name="Alteio L."/>
            <person name="Goudeau D."/>
            <person name="Ryan E.M."/>
            <person name="Malmstrom R.R."/>
            <person name="Blanchard J."/>
            <person name="Woyke T."/>
        </authorList>
    </citation>
    <scope>NUCLEOTIDE SEQUENCE</scope>
    <source>
        <strain evidence="1">TEV1</strain>
    </source>
</reference>
<sequence length="54" mass="5946">MLSAVDAKMADGTSTNKWLGHKVHKSTLLVLTGSLVLAVDAWRHCCLVSYWLFA</sequence>
<evidence type="ECO:0000313" key="1">
    <source>
        <dbReference type="EMBL" id="AYV76650.1"/>
    </source>
</evidence>
<accession>A0A3G4ZP31</accession>